<protein>
    <submittedName>
        <fullName evidence="1">Uncharacterized protein</fullName>
    </submittedName>
</protein>
<evidence type="ECO:0000313" key="2">
    <source>
        <dbReference type="Proteomes" id="UP000682308"/>
    </source>
</evidence>
<accession>A0A941J152</accession>
<reference evidence="1 2" key="1">
    <citation type="submission" date="2021-04" db="EMBL/GenBank/DDBJ databases">
        <title>Characterization of the biosynthetic gene cluster of new lipopeptides with antitumor activity in the genome of the marine Streptomyces PHM034.</title>
        <authorList>
            <person name="Ceniceros A."/>
            <person name="Canedo L."/>
            <person name="Mendez C."/>
            <person name="Olano C."/>
            <person name="Schleissner C."/>
            <person name="Cuevas C."/>
            <person name="De La Calle F."/>
            <person name="Salas J.A."/>
        </authorList>
    </citation>
    <scope>NUCLEOTIDE SEQUENCE [LARGE SCALE GENOMIC DNA]</scope>
    <source>
        <strain evidence="1 2">PHM034</strain>
    </source>
</reference>
<comment type="caution">
    <text evidence="1">The sequence shown here is derived from an EMBL/GenBank/DDBJ whole genome shotgun (WGS) entry which is preliminary data.</text>
</comment>
<organism evidence="1 2">
    <name type="scientific">Streptomyces tuirus</name>
    <dbReference type="NCBI Taxonomy" id="68278"/>
    <lineage>
        <taxon>Bacteria</taxon>
        <taxon>Bacillati</taxon>
        <taxon>Actinomycetota</taxon>
        <taxon>Actinomycetes</taxon>
        <taxon>Kitasatosporales</taxon>
        <taxon>Streptomycetaceae</taxon>
        <taxon>Streptomyces</taxon>
    </lineage>
</organism>
<evidence type="ECO:0000313" key="1">
    <source>
        <dbReference type="EMBL" id="MBR8642873.1"/>
    </source>
</evidence>
<name>A0A941J152_9ACTN</name>
<dbReference type="AlphaFoldDB" id="A0A941J152"/>
<gene>
    <name evidence="1" type="ORF">KEF29_35090</name>
</gene>
<dbReference type="EMBL" id="JAGTPG010000002">
    <property type="protein sequence ID" value="MBR8642873.1"/>
    <property type="molecule type" value="Genomic_DNA"/>
</dbReference>
<dbReference type="Proteomes" id="UP000682308">
    <property type="component" value="Unassembled WGS sequence"/>
</dbReference>
<proteinExistence type="predicted"/>
<keyword evidence="2" id="KW-1185">Reference proteome</keyword>
<sequence length="157" mass="16965">MSTPAPTLAPLTTNRAPDNTYLLWGEPRQEMSATTWADLPGAEIPLTLGSGGNTSPYGAVYVATFSAEAIVEHPDINAVASVTVFFGPDQAEPVSSNHRFVSARGNPEWSSHTLIRVADFPVSLTPRNVTARVKVQVNNGAKAGFQNWVLKIEQYNR</sequence>